<dbReference type="EMBL" id="JAAPAO010000056">
    <property type="protein sequence ID" value="KAF4674842.1"/>
    <property type="molecule type" value="Genomic_DNA"/>
</dbReference>
<gene>
    <name evidence="2" type="ORF">FOL47_008590</name>
</gene>
<evidence type="ECO:0000313" key="2">
    <source>
        <dbReference type="EMBL" id="KAF4674842.1"/>
    </source>
</evidence>
<accession>A0A7J6MTC6</accession>
<feature type="region of interest" description="Disordered" evidence="1">
    <location>
        <begin position="1"/>
        <end position="23"/>
    </location>
</feature>
<reference evidence="2 3" key="1">
    <citation type="submission" date="2020-04" db="EMBL/GenBank/DDBJ databases">
        <title>Perkinsus chesapeaki whole genome sequence.</title>
        <authorList>
            <person name="Bogema D.R."/>
        </authorList>
    </citation>
    <scope>NUCLEOTIDE SEQUENCE [LARGE SCALE GENOMIC DNA]</scope>
    <source>
        <strain evidence="2">ATCC PRA-425</strain>
    </source>
</reference>
<protein>
    <submittedName>
        <fullName evidence="2">Uncharacterized protein</fullName>
    </submittedName>
</protein>
<keyword evidence="3" id="KW-1185">Reference proteome</keyword>
<feature type="non-terminal residue" evidence="2">
    <location>
        <position position="1"/>
    </location>
</feature>
<organism evidence="2 3">
    <name type="scientific">Perkinsus chesapeaki</name>
    <name type="common">Clam parasite</name>
    <name type="synonym">Perkinsus andrewsi</name>
    <dbReference type="NCBI Taxonomy" id="330153"/>
    <lineage>
        <taxon>Eukaryota</taxon>
        <taxon>Sar</taxon>
        <taxon>Alveolata</taxon>
        <taxon>Perkinsozoa</taxon>
        <taxon>Perkinsea</taxon>
        <taxon>Perkinsida</taxon>
        <taxon>Perkinsidae</taxon>
        <taxon>Perkinsus</taxon>
    </lineage>
</organism>
<evidence type="ECO:0000256" key="1">
    <source>
        <dbReference type="SAM" id="MobiDB-lite"/>
    </source>
</evidence>
<sequence length="136" mass="14905">GSMAIMTSTATGSSTSPRSILTPSIPSSIADSFSPKSVRSDRSGIEIVRRSKVHSISFADEVTDHSGCRQSLEFVHPVECYKDLNRLHGFGPRSTEFPAKKKSCLIGFKKFLSSLFTANDCRNSCHSGYRTSVYYA</sequence>
<dbReference type="AlphaFoldDB" id="A0A7J6MTC6"/>
<comment type="caution">
    <text evidence="2">The sequence shown here is derived from an EMBL/GenBank/DDBJ whole genome shotgun (WGS) entry which is preliminary data.</text>
</comment>
<proteinExistence type="predicted"/>
<dbReference type="Proteomes" id="UP000591131">
    <property type="component" value="Unassembled WGS sequence"/>
</dbReference>
<evidence type="ECO:0000313" key="3">
    <source>
        <dbReference type="Proteomes" id="UP000591131"/>
    </source>
</evidence>
<name>A0A7J6MTC6_PERCH</name>